<feature type="transmembrane region" description="Helical" evidence="7">
    <location>
        <begin position="321"/>
        <end position="339"/>
    </location>
</feature>
<feature type="transmembrane region" description="Helical" evidence="7">
    <location>
        <begin position="397"/>
        <end position="418"/>
    </location>
</feature>
<evidence type="ECO:0000256" key="5">
    <source>
        <dbReference type="ARBA" id="ARBA00022989"/>
    </source>
</evidence>
<dbReference type="GO" id="GO:0005886">
    <property type="term" value="C:plasma membrane"/>
    <property type="evidence" value="ECO:0007669"/>
    <property type="project" value="UniProtKB-SubCell"/>
</dbReference>
<feature type="transmembrane region" description="Helical" evidence="7">
    <location>
        <begin position="442"/>
        <end position="461"/>
    </location>
</feature>
<dbReference type="InterPro" id="IPR011701">
    <property type="entry name" value="MFS"/>
</dbReference>
<evidence type="ECO:0000256" key="3">
    <source>
        <dbReference type="ARBA" id="ARBA00022475"/>
    </source>
</evidence>
<feature type="transmembrane region" description="Helical" evidence="7">
    <location>
        <begin position="12"/>
        <end position="31"/>
    </location>
</feature>
<feature type="transmembrane region" description="Helical" evidence="7">
    <location>
        <begin position="156"/>
        <end position="180"/>
    </location>
</feature>
<keyword evidence="4 7" id="KW-0812">Transmembrane</keyword>
<keyword evidence="5 7" id="KW-1133">Transmembrane helix</keyword>
<evidence type="ECO:0000313" key="9">
    <source>
        <dbReference type="EMBL" id="HIR71400.1"/>
    </source>
</evidence>
<dbReference type="Gene3D" id="1.20.1250.20">
    <property type="entry name" value="MFS general substrate transporter like domains"/>
    <property type="match status" value="2"/>
</dbReference>
<protein>
    <submittedName>
        <fullName evidence="9">MFS transporter</fullName>
    </submittedName>
</protein>
<dbReference type="InterPro" id="IPR050171">
    <property type="entry name" value="MFS_Transporters"/>
</dbReference>
<accession>A0A9D1EAK0</accession>
<comment type="caution">
    <text evidence="9">The sequence shown here is derived from an EMBL/GenBank/DDBJ whole genome shotgun (WGS) entry which is preliminary data.</text>
</comment>
<sequence>MGDRKKKYGQMGAARFWFVIWGMGLAGQICWNIENQWFNTFVYAKISGDVNIVTSMVMVSALVTTISTFFFGTLSDRSGKRKRLISTGYIIWGITTILFGMTEYARDSGIGVLVALSGFLVVLTDAVMSFFGSMGNDCGFNAWVNDYTDNTNSGQVGAALAVLPVLGTVLGTVVGGSLVNIGNPTVGTDHYDPSQDNYQLLFWAMGIFVIAMGVLSIALMKDAPTLKPNRQGTFSQQFLSVFQFRKLKENPNIKELLLACLVVCFFFIPFNFYFVHMGNWLIYDIGFTTGDMGLVEGVSLLLASLMTIPFAKLVNGEKIPLVVLIAVLTNALGLFLTFLCIKSPEDVNAAALFSAKNLPVFLCVFLIGTGYVLIMQTGMIWVRGLFPEESRGQLEGLRVTFFTLIPMLIGTSVGNVIIKNTPQTDIKYDAYHHVIDVPQENLFLIAGILVLITLIPLYFASKAYRKRVGAR</sequence>
<evidence type="ECO:0000256" key="7">
    <source>
        <dbReference type="SAM" id="Phobius"/>
    </source>
</evidence>
<dbReference type="EMBL" id="DVHM01000146">
    <property type="protein sequence ID" value="HIR71400.1"/>
    <property type="molecule type" value="Genomic_DNA"/>
</dbReference>
<feature type="transmembrane region" description="Helical" evidence="7">
    <location>
        <begin position="110"/>
        <end position="135"/>
    </location>
</feature>
<dbReference type="InterPro" id="IPR036259">
    <property type="entry name" value="MFS_trans_sf"/>
</dbReference>
<keyword evidence="3" id="KW-1003">Cell membrane</keyword>
<reference evidence="9" key="1">
    <citation type="submission" date="2020-10" db="EMBL/GenBank/DDBJ databases">
        <authorList>
            <person name="Gilroy R."/>
        </authorList>
    </citation>
    <scope>NUCLEOTIDE SEQUENCE</scope>
    <source>
        <strain evidence="9">ChiSjej5B23-6657</strain>
    </source>
</reference>
<proteinExistence type="predicted"/>
<evidence type="ECO:0000256" key="6">
    <source>
        <dbReference type="ARBA" id="ARBA00023136"/>
    </source>
</evidence>
<dbReference type="GO" id="GO:0022857">
    <property type="term" value="F:transmembrane transporter activity"/>
    <property type="evidence" value="ECO:0007669"/>
    <property type="project" value="InterPro"/>
</dbReference>
<feature type="domain" description="Major facilitator superfamily (MFS) profile" evidence="8">
    <location>
        <begin position="1"/>
        <end position="465"/>
    </location>
</feature>
<dbReference type="PROSITE" id="PS50850">
    <property type="entry name" value="MFS"/>
    <property type="match status" value="1"/>
</dbReference>
<evidence type="ECO:0000313" key="10">
    <source>
        <dbReference type="Proteomes" id="UP000823912"/>
    </source>
</evidence>
<gene>
    <name evidence="9" type="ORF">IAA55_08975</name>
</gene>
<organism evidence="9 10">
    <name type="scientific">Candidatus Pullilachnospira gallistercoris</name>
    <dbReference type="NCBI Taxonomy" id="2840911"/>
    <lineage>
        <taxon>Bacteria</taxon>
        <taxon>Bacillati</taxon>
        <taxon>Bacillota</taxon>
        <taxon>Clostridia</taxon>
        <taxon>Lachnospirales</taxon>
        <taxon>Lachnospiraceae</taxon>
        <taxon>Lachnospiraceae incertae sedis</taxon>
        <taxon>Candidatus Pullilachnospira</taxon>
    </lineage>
</organism>
<feature type="transmembrane region" description="Helical" evidence="7">
    <location>
        <begin position="359"/>
        <end position="385"/>
    </location>
</feature>
<dbReference type="SUPFAM" id="SSF103473">
    <property type="entry name" value="MFS general substrate transporter"/>
    <property type="match status" value="1"/>
</dbReference>
<feature type="transmembrane region" description="Helical" evidence="7">
    <location>
        <begin position="294"/>
        <end position="314"/>
    </location>
</feature>
<keyword evidence="6 7" id="KW-0472">Membrane</keyword>
<feature type="transmembrane region" description="Helical" evidence="7">
    <location>
        <begin position="51"/>
        <end position="72"/>
    </location>
</feature>
<name>A0A9D1EAK0_9FIRM</name>
<feature type="transmembrane region" description="Helical" evidence="7">
    <location>
        <begin position="256"/>
        <end position="274"/>
    </location>
</feature>
<feature type="transmembrane region" description="Helical" evidence="7">
    <location>
        <begin position="84"/>
        <end position="104"/>
    </location>
</feature>
<dbReference type="Proteomes" id="UP000823912">
    <property type="component" value="Unassembled WGS sequence"/>
</dbReference>
<dbReference type="AlphaFoldDB" id="A0A9D1EAK0"/>
<keyword evidence="2" id="KW-0813">Transport</keyword>
<dbReference type="PANTHER" id="PTHR23517">
    <property type="entry name" value="RESISTANCE PROTEIN MDTM, PUTATIVE-RELATED-RELATED"/>
    <property type="match status" value="1"/>
</dbReference>
<evidence type="ECO:0000256" key="4">
    <source>
        <dbReference type="ARBA" id="ARBA00022692"/>
    </source>
</evidence>
<dbReference type="Pfam" id="PF07690">
    <property type="entry name" value="MFS_1"/>
    <property type="match status" value="1"/>
</dbReference>
<dbReference type="PANTHER" id="PTHR23517:SF2">
    <property type="entry name" value="MULTIDRUG RESISTANCE PROTEIN MDTH"/>
    <property type="match status" value="1"/>
</dbReference>
<comment type="subcellular location">
    <subcellularLocation>
        <location evidence="1">Cell membrane</location>
        <topology evidence="1">Multi-pass membrane protein</topology>
    </subcellularLocation>
</comment>
<reference evidence="9" key="2">
    <citation type="journal article" date="2021" name="PeerJ">
        <title>Extensive microbial diversity within the chicken gut microbiome revealed by metagenomics and culture.</title>
        <authorList>
            <person name="Gilroy R."/>
            <person name="Ravi A."/>
            <person name="Getino M."/>
            <person name="Pursley I."/>
            <person name="Horton D.L."/>
            <person name="Alikhan N.F."/>
            <person name="Baker D."/>
            <person name="Gharbi K."/>
            <person name="Hall N."/>
            <person name="Watson M."/>
            <person name="Adriaenssens E.M."/>
            <person name="Foster-Nyarko E."/>
            <person name="Jarju S."/>
            <person name="Secka A."/>
            <person name="Antonio M."/>
            <person name="Oren A."/>
            <person name="Chaudhuri R.R."/>
            <person name="La Ragione R."/>
            <person name="Hildebrand F."/>
            <person name="Pallen M.J."/>
        </authorList>
    </citation>
    <scope>NUCLEOTIDE SEQUENCE</scope>
    <source>
        <strain evidence="9">ChiSjej5B23-6657</strain>
    </source>
</reference>
<feature type="transmembrane region" description="Helical" evidence="7">
    <location>
        <begin position="200"/>
        <end position="220"/>
    </location>
</feature>
<evidence type="ECO:0000256" key="1">
    <source>
        <dbReference type="ARBA" id="ARBA00004651"/>
    </source>
</evidence>
<evidence type="ECO:0000256" key="2">
    <source>
        <dbReference type="ARBA" id="ARBA00022448"/>
    </source>
</evidence>
<evidence type="ECO:0000259" key="8">
    <source>
        <dbReference type="PROSITE" id="PS50850"/>
    </source>
</evidence>
<dbReference type="InterPro" id="IPR020846">
    <property type="entry name" value="MFS_dom"/>
</dbReference>